<dbReference type="InterPro" id="IPR035069">
    <property type="entry name" value="TTHA1013/TTHA0281-like"/>
</dbReference>
<dbReference type="KEGG" id="ksc:CD178_02080"/>
<sequence length="133" mass="14946">MTHIRPIRNDEDLDAAIAEVERLMLLNPKRGSPDGDRLEAMADLVAAYEAKHYPIDPDDPVDMTLTPYKNQHAHVRFELNDGIFAGRLAGINDIVTFEAETIEELQEAFHDAVDDYLETCSKIDRKPHSTVSG</sequence>
<proteinExistence type="predicted"/>
<accession>A0A347WD93</accession>
<evidence type="ECO:0000313" key="1">
    <source>
        <dbReference type="EMBL" id="AXY22836.1"/>
    </source>
</evidence>
<dbReference type="RefSeq" id="WP_216825255.1">
    <property type="nucleotide sequence ID" value="NZ_CP023036.1"/>
</dbReference>
<dbReference type="SUPFAM" id="SSF143100">
    <property type="entry name" value="TTHA1013/TTHA0281-like"/>
    <property type="match status" value="1"/>
</dbReference>
<organism evidence="1 2">
    <name type="scientific">Komagataeibacter saccharivorans</name>
    <dbReference type="NCBI Taxonomy" id="265959"/>
    <lineage>
        <taxon>Bacteria</taxon>
        <taxon>Pseudomonadati</taxon>
        <taxon>Pseudomonadota</taxon>
        <taxon>Alphaproteobacteria</taxon>
        <taxon>Acetobacterales</taxon>
        <taxon>Acetobacteraceae</taxon>
        <taxon>Komagataeibacter</taxon>
    </lineage>
</organism>
<keyword evidence="2" id="KW-1185">Reference proteome</keyword>
<evidence type="ECO:0000313" key="2">
    <source>
        <dbReference type="Proteomes" id="UP000264120"/>
    </source>
</evidence>
<dbReference type="EMBL" id="CP023036">
    <property type="protein sequence ID" value="AXY22836.1"/>
    <property type="molecule type" value="Genomic_DNA"/>
</dbReference>
<gene>
    <name evidence="1" type="ORF">CD178_02080</name>
</gene>
<evidence type="ECO:0008006" key="3">
    <source>
        <dbReference type="Google" id="ProtNLM"/>
    </source>
</evidence>
<reference evidence="1 2" key="1">
    <citation type="submission" date="2017-08" db="EMBL/GenBank/DDBJ databases">
        <title>Complete genome sequence of Gluconacetobacter saccharivorans CV1 isolated from Fermented Vinegar.</title>
        <authorList>
            <person name="Kim S.-Y."/>
        </authorList>
    </citation>
    <scope>NUCLEOTIDE SEQUENCE [LARGE SCALE GENOMIC DNA]</scope>
    <source>
        <strain evidence="1 2">CV1</strain>
    </source>
</reference>
<dbReference type="Proteomes" id="UP000264120">
    <property type="component" value="Chromosome"/>
</dbReference>
<dbReference type="AlphaFoldDB" id="A0A347WD93"/>
<protein>
    <recommendedName>
        <fullName evidence="3">Type II toxin-antitoxin system HicB family antitoxin</fullName>
    </recommendedName>
</protein>
<name>A0A347WD93_9PROT</name>